<gene>
    <name evidence="2" type="ORF">WJX75_005111</name>
</gene>
<keyword evidence="1" id="KW-0732">Signal</keyword>
<organism evidence="2 3">
    <name type="scientific">Coccomyxa subellipsoidea</name>
    <dbReference type="NCBI Taxonomy" id="248742"/>
    <lineage>
        <taxon>Eukaryota</taxon>
        <taxon>Viridiplantae</taxon>
        <taxon>Chlorophyta</taxon>
        <taxon>core chlorophytes</taxon>
        <taxon>Trebouxiophyceae</taxon>
        <taxon>Trebouxiophyceae incertae sedis</taxon>
        <taxon>Coccomyxaceae</taxon>
        <taxon>Coccomyxa</taxon>
    </lineage>
</organism>
<dbReference type="Proteomes" id="UP001491310">
    <property type="component" value="Unassembled WGS sequence"/>
</dbReference>
<dbReference type="EMBL" id="JALJOT010000016">
    <property type="protein sequence ID" value="KAK9902120.1"/>
    <property type="molecule type" value="Genomic_DNA"/>
</dbReference>
<sequence>MPRLIPTAVLLLAAVLAHALLVSGDMASPAAAQYSQETAAAASPAEGATALVTVYKEGSSDADAATPVEALQAAVSDAVDSQLPRDTLKTVLEAAVDPKRRPDSAAARAAVDAVVDAGGSPAAVKAVANAGILLAHQDIGCVLVRGAADAAGSVFQASALM</sequence>
<protein>
    <submittedName>
        <fullName evidence="2">Uncharacterized protein</fullName>
    </submittedName>
</protein>
<feature type="chain" id="PRO_5047011363" evidence="1">
    <location>
        <begin position="20"/>
        <end position="161"/>
    </location>
</feature>
<accession>A0ABR2YCH6</accession>
<evidence type="ECO:0000313" key="3">
    <source>
        <dbReference type="Proteomes" id="UP001491310"/>
    </source>
</evidence>
<feature type="signal peptide" evidence="1">
    <location>
        <begin position="1"/>
        <end position="19"/>
    </location>
</feature>
<evidence type="ECO:0000256" key="1">
    <source>
        <dbReference type="SAM" id="SignalP"/>
    </source>
</evidence>
<comment type="caution">
    <text evidence="2">The sequence shown here is derived from an EMBL/GenBank/DDBJ whole genome shotgun (WGS) entry which is preliminary data.</text>
</comment>
<proteinExistence type="predicted"/>
<reference evidence="2 3" key="1">
    <citation type="journal article" date="2024" name="Nat. Commun.">
        <title>Phylogenomics reveals the evolutionary origins of lichenization in chlorophyte algae.</title>
        <authorList>
            <person name="Puginier C."/>
            <person name="Libourel C."/>
            <person name="Otte J."/>
            <person name="Skaloud P."/>
            <person name="Haon M."/>
            <person name="Grisel S."/>
            <person name="Petersen M."/>
            <person name="Berrin J.G."/>
            <person name="Delaux P.M."/>
            <person name="Dal Grande F."/>
            <person name="Keller J."/>
        </authorList>
    </citation>
    <scope>NUCLEOTIDE SEQUENCE [LARGE SCALE GENOMIC DNA]</scope>
    <source>
        <strain evidence="2 3">SAG 216-7</strain>
    </source>
</reference>
<evidence type="ECO:0000313" key="2">
    <source>
        <dbReference type="EMBL" id="KAK9902120.1"/>
    </source>
</evidence>
<name>A0ABR2YCH6_9CHLO</name>
<keyword evidence="3" id="KW-1185">Reference proteome</keyword>